<dbReference type="GO" id="GO:0003677">
    <property type="term" value="F:DNA binding"/>
    <property type="evidence" value="ECO:0007669"/>
    <property type="project" value="InterPro"/>
</dbReference>
<comment type="similarity">
    <text evidence="1">Belongs to the sigma-70 factor family. ECF subfamily.</text>
</comment>
<evidence type="ECO:0000313" key="8">
    <source>
        <dbReference type="Proteomes" id="UP000244792"/>
    </source>
</evidence>
<dbReference type="EMBL" id="CP020921">
    <property type="protein sequence ID" value="AWB10504.1"/>
    <property type="molecule type" value="Genomic_DNA"/>
</dbReference>
<feature type="domain" description="RNA polymerase sigma-70 region 2" evidence="5">
    <location>
        <begin position="20"/>
        <end position="86"/>
    </location>
</feature>
<dbReference type="CDD" id="cd06171">
    <property type="entry name" value="Sigma70_r4"/>
    <property type="match status" value="1"/>
</dbReference>
<dbReference type="RefSeq" id="WP_108309299.1">
    <property type="nucleotide sequence ID" value="NZ_CP020921.1"/>
</dbReference>
<dbReference type="Gene3D" id="1.10.1740.10">
    <property type="match status" value="1"/>
</dbReference>
<dbReference type="InterPro" id="IPR039425">
    <property type="entry name" value="RNA_pol_sigma-70-like"/>
</dbReference>
<keyword evidence="3" id="KW-0731">Sigma factor</keyword>
<dbReference type="NCBIfam" id="TIGR02937">
    <property type="entry name" value="sigma70-ECF"/>
    <property type="match status" value="1"/>
</dbReference>
<evidence type="ECO:0000256" key="1">
    <source>
        <dbReference type="ARBA" id="ARBA00010641"/>
    </source>
</evidence>
<dbReference type="InterPro" id="IPR014284">
    <property type="entry name" value="RNA_pol_sigma-70_dom"/>
</dbReference>
<dbReference type="InterPro" id="IPR013324">
    <property type="entry name" value="RNA_pol_sigma_r3/r4-like"/>
</dbReference>
<dbReference type="PANTHER" id="PTHR43133">
    <property type="entry name" value="RNA POLYMERASE ECF-TYPE SIGMA FACTO"/>
    <property type="match status" value="1"/>
</dbReference>
<proteinExistence type="inferred from homology"/>
<organism evidence="7 8">
    <name type="scientific">Thermodesulfobium acidiphilum</name>
    <dbReference type="NCBI Taxonomy" id="1794699"/>
    <lineage>
        <taxon>Bacteria</taxon>
        <taxon>Pseudomonadati</taxon>
        <taxon>Thermodesulfobiota</taxon>
        <taxon>Thermodesulfobiia</taxon>
        <taxon>Thermodesulfobiales</taxon>
        <taxon>Thermodesulfobiaceae</taxon>
        <taxon>Thermodesulfobium</taxon>
    </lineage>
</organism>
<dbReference type="KEGG" id="taci:TDSAC_1159"/>
<dbReference type="InterPro" id="IPR007627">
    <property type="entry name" value="RNA_pol_sigma70_r2"/>
</dbReference>
<evidence type="ECO:0000256" key="4">
    <source>
        <dbReference type="ARBA" id="ARBA00023163"/>
    </source>
</evidence>
<keyword evidence="4" id="KW-0804">Transcription</keyword>
<dbReference type="InterPro" id="IPR013325">
    <property type="entry name" value="RNA_pol_sigma_r2"/>
</dbReference>
<evidence type="ECO:0000313" key="7">
    <source>
        <dbReference type="EMBL" id="AWB10504.1"/>
    </source>
</evidence>
<evidence type="ECO:0000256" key="3">
    <source>
        <dbReference type="ARBA" id="ARBA00023082"/>
    </source>
</evidence>
<dbReference type="Proteomes" id="UP000244792">
    <property type="component" value="Chromosome"/>
</dbReference>
<accession>A0A2R4W1A5</accession>
<dbReference type="Pfam" id="PF04542">
    <property type="entry name" value="Sigma70_r2"/>
    <property type="match status" value="1"/>
</dbReference>
<keyword evidence="2" id="KW-0805">Transcription regulation</keyword>
<dbReference type="SUPFAM" id="SSF88659">
    <property type="entry name" value="Sigma3 and sigma4 domains of RNA polymerase sigma factors"/>
    <property type="match status" value="1"/>
</dbReference>
<evidence type="ECO:0000259" key="6">
    <source>
        <dbReference type="Pfam" id="PF08281"/>
    </source>
</evidence>
<keyword evidence="8" id="KW-1185">Reference proteome</keyword>
<dbReference type="InterPro" id="IPR036388">
    <property type="entry name" value="WH-like_DNA-bd_sf"/>
</dbReference>
<name>A0A2R4W1A5_THEAF</name>
<protein>
    <submittedName>
        <fullName evidence="7">RNA polymerase, sigma subunit, SigW</fullName>
    </submittedName>
</protein>
<dbReference type="AlphaFoldDB" id="A0A2R4W1A5"/>
<dbReference type="OrthoDB" id="9784984at2"/>
<evidence type="ECO:0000256" key="2">
    <source>
        <dbReference type="ARBA" id="ARBA00023015"/>
    </source>
</evidence>
<gene>
    <name evidence="7" type="ORF">TDSAC_1159</name>
</gene>
<dbReference type="InterPro" id="IPR013249">
    <property type="entry name" value="RNA_pol_sigma70_r4_t2"/>
</dbReference>
<sequence length="184" mass="21899">MDSDLILRIKSGDQNAFRDLYNRYSSFIYTLSYRLSGSSEEAKDLVQEFFIKFYNNVDKFDINYPFIPWAKRVLTNLYIDKKRAKKEYTSFEDLTSEDDERSFDPVDNSLMPEEIIIRYENKEAVEKALLKLPEIYRVVIVLFYQEDLSIKEISNILSIDEGTVKMRISRGRKKLYKELSTYEL</sequence>
<dbReference type="PANTHER" id="PTHR43133:SF60">
    <property type="entry name" value="RNA POLYMERASE SIGMA FACTOR SIGV"/>
    <property type="match status" value="1"/>
</dbReference>
<evidence type="ECO:0000259" key="5">
    <source>
        <dbReference type="Pfam" id="PF04542"/>
    </source>
</evidence>
<reference evidence="7 8" key="1">
    <citation type="submission" date="2017-04" db="EMBL/GenBank/DDBJ databases">
        <title>Genomic insights into metabolism of Thermodesulfobium acidiphilum.</title>
        <authorList>
            <person name="Toshchakov S.V."/>
            <person name="Frolov E.N."/>
            <person name="Kublanov I.V."/>
            <person name="Samarov N.I."/>
            <person name="Novikov A."/>
            <person name="Lebedinsky A.V."/>
            <person name="Bonch-Osmolovskaya E.A."/>
            <person name="Chernyh N.A."/>
        </authorList>
    </citation>
    <scope>NUCLEOTIDE SEQUENCE [LARGE SCALE GENOMIC DNA]</scope>
    <source>
        <strain evidence="7 8">3127-1</strain>
    </source>
</reference>
<feature type="domain" description="RNA polymerase sigma factor 70 region 4 type 2" evidence="6">
    <location>
        <begin position="123"/>
        <end position="175"/>
    </location>
</feature>
<dbReference type="Gene3D" id="1.10.10.10">
    <property type="entry name" value="Winged helix-like DNA-binding domain superfamily/Winged helix DNA-binding domain"/>
    <property type="match status" value="1"/>
</dbReference>
<dbReference type="GO" id="GO:0016987">
    <property type="term" value="F:sigma factor activity"/>
    <property type="evidence" value="ECO:0007669"/>
    <property type="project" value="UniProtKB-KW"/>
</dbReference>
<dbReference type="SUPFAM" id="SSF88946">
    <property type="entry name" value="Sigma2 domain of RNA polymerase sigma factors"/>
    <property type="match status" value="1"/>
</dbReference>
<dbReference type="GO" id="GO:0006352">
    <property type="term" value="P:DNA-templated transcription initiation"/>
    <property type="evidence" value="ECO:0007669"/>
    <property type="project" value="InterPro"/>
</dbReference>
<dbReference type="Pfam" id="PF08281">
    <property type="entry name" value="Sigma70_r4_2"/>
    <property type="match status" value="1"/>
</dbReference>